<evidence type="ECO:0000313" key="4">
    <source>
        <dbReference type="EMBL" id="MBA0790750.1"/>
    </source>
</evidence>
<keyword evidence="1" id="KW-0813">Transport</keyword>
<dbReference type="Proteomes" id="UP000593560">
    <property type="component" value="Unassembled WGS sequence"/>
</dbReference>
<sequence>MKILGLDICADTIVGDAMNQGISGGEKKRLTTGATILISLLQPTPETFELFDDIILMAEGKIVYQGPRSEVQEFFEYCGFRCPQRKGLADFLQEVLSEKDQAQCWFHRDRPYSYFSTHKFIAAFKEFHVGQRLHEEIYTPFNKTENHKNALS</sequence>
<feature type="domain" description="ABC transporter family G" evidence="3">
    <location>
        <begin position="42"/>
        <end position="96"/>
    </location>
</feature>
<keyword evidence="5" id="KW-1185">Reference proteome</keyword>
<dbReference type="AlphaFoldDB" id="A0A7J9FZK8"/>
<dbReference type="Gene3D" id="3.40.50.300">
    <property type="entry name" value="P-loop containing nucleotide triphosphate hydrolases"/>
    <property type="match status" value="1"/>
</dbReference>
<comment type="caution">
    <text evidence="4">The sequence shown here is derived from an EMBL/GenBank/DDBJ whole genome shotgun (WGS) entry which is preliminary data.</text>
</comment>
<proteinExistence type="predicted"/>
<dbReference type="InterPro" id="IPR027417">
    <property type="entry name" value="P-loop_NTPase"/>
</dbReference>
<keyword evidence="2" id="KW-0472">Membrane</keyword>
<dbReference type="OrthoDB" id="66620at2759"/>
<evidence type="ECO:0000313" key="5">
    <source>
        <dbReference type="Proteomes" id="UP000593560"/>
    </source>
</evidence>
<accession>A0A7J9FZK8</accession>
<evidence type="ECO:0000256" key="2">
    <source>
        <dbReference type="ARBA" id="ARBA00023136"/>
    </source>
</evidence>
<reference evidence="4 5" key="1">
    <citation type="journal article" date="2019" name="Genome Biol. Evol.">
        <title>Insights into the evolution of the New World diploid cottons (Gossypium, subgenus Houzingenia) based on genome sequencing.</title>
        <authorList>
            <person name="Grover C.E."/>
            <person name="Arick M.A. 2nd"/>
            <person name="Thrash A."/>
            <person name="Conover J.L."/>
            <person name="Sanders W.S."/>
            <person name="Peterson D.G."/>
            <person name="Frelichowski J.E."/>
            <person name="Scheffler J.A."/>
            <person name="Scheffler B.E."/>
            <person name="Wendel J.F."/>
        </authorList>
    </citation>
    <scope>NUCLEOTIDE SEQUENCE [LARGE SCALE GENOMIC DNA]</scope>
    <source>
        <strain evidence="4">0</strain>
        <tissue evidence="4">Leaf</tissue>
    </source>
</reference>
<dbReference type="Pfam" id="PF19055">
    <property type="entry name" value="ABC2_membrane_7"/>
    <property type="match status" value="1"/>
</dbReference>
<name>A0A7J9FZK8_9ROSI</name>
<feature type="non-terminal residue" evidence="4">
    <location>
        <position position="152"/>
    </location>
</feature>
<protein>
    <recommendedName>
        <fullName evidence="3">ABC transporter family G domain-containing protein</fullName>
    </recommendedName>
</protein>
<dbReference type="GO" id="GO:0140359">
    <property type="term" value="F:ABC-type transporter activity"/>
    <property type="evidence" value="ECO:0007669"/>
    <property type="project" value="InterPro"/>
</dbReference>
<organism evidence="4 5">
    <name type="scientific">Gossypium harknessii</name>
    <dbReference type="NCBI Taxonomy" id="34285"/>
    <lineage>
        <taxon>Eukaryota</taxon>
        <taxon>Viridiplantae</taxon>
        <taxon>Streptophyta</taxon>
        <taxon>Embryophyta</taxon>
        <taxon>Tracheophyta</taxon>
        <taxon>Spermatophyta</taxon>
        <taxon>Magnoliopsida</taxon>
        <taxon>eudicotyledons</taxon>
        <taxon>Gunneridae</taxon>
        <taxon>Pentapetalae</taxon>
        <taxon>rosids</taxon>
        <taxon>malvids</taxon>
        <taxon>Malvales</taxon>
        <taxon>Malvaceae</taxon>
        <taxon>Malvoideae</taxon>
        <taxon>Gossypium</taxon>
    </lineage>
</organism>
<dbReference type="InterPro" id="IPR043926">
    <property type="entry name" value="ABCG_dom"/>
</dbReference>
<evidence type="ECO:0000256" key="1">
    <source>
        <dbReference type="ARBA" id="ARBA00022448"/>
    </source>
</evidence>
<evidence type="ECO:0000259" key="3">
    <source>
        <dbReference type="Pfam" id="PF19055"/>
    </source>
</evidence>
<dbReference type="EMBL" id="JABFAD010000001">
    <property type="protein sequence ID" value="MBA0790750.1"/>
    <property type="molecule type" value="Genomic_DNA"/>
</dbReference>
<gene>
    <name evidence="4" type="ORF">Gohar_015378</name>
</gene>
<dbReference type="PANTHER" id="PTHR19241">
    <property type="entry name" value="ATP-BINDING CASSETTE TRANSPORTER"/>
    <property type="match status" value="1"/>
</dbReference>